<dbReference type="GO" id="GO:0005524">
    <property type="term" value="F:ATP binding"/>
    <property type="evidence" value="ECO:0007669"/>
    <property type="project" value="UniProtKB-KW"/>
</dbReference>
<dbReference type="RefSeq" id="WP_136576965.1">
    <property type="nucleotide sequence ID" value="NZ_STFF01000002.1"/>
</dbReference>
<evidence type="ECO:0000256" key="1">
    <source>
        <dbReference type="ARBA" id="ARBA00004651"/>
    </source>
</evidence>
<evidence type="ECO:0000259" key="10">
    <source>
        <dbReference type="Pfam" id="PF01656"/>
    </source>
</evidence>
<dbReference type="InterPro" id="IPR005702">
    <property type="entry name" value="Wzc-like_C"/>
</dbReference>
<evidence type="ECO:0000256" key="6">
    <source>
        <dbReference type="ARBA" id="ARBA00022989"/>
    </source>
</evidence>
<dbReference type="EMBL" id="STFF01000002">
    <property type="protein sequence ID" value="THU40211.1"/>
    <property type="molecule type" value="Genomic_DNA"/>
</dbReference>
<gene>
    <name evidence="13" type="ORF">FAM09_10085</name>
</gene>
<keyword evidence="14" id="KW-1185">Reference proteome</keyword>
<evidence type="ECO:0000256" key="9">
    <source>
        <dbReference type="SAM" id="Phobius"/>
    </source>
</evidence>
<evidence type="ECO:0000256" key="7">
    <source>
        <dbReference type="ARBA" id="ARBA00023136"/>
    </source>
</evidence>
<evidence type="ECO:0000313" key="13">
    <source>
        <dbReference type="EMBL" id="THU40211.1"/>
    </source>
</evidence>
<reference evidence="13 14" key="1">
    <citation type="submission" date="2019-04" db="EMBL/GenBank/DDBJ databases">
        <title>Niastella caeni sp. nov., isolated from activated sludge.</title>
        <authorList>
            <person name="Sheng M."/>
        </authorList>
    </citation>
    <scope>NUCLEOTIDE SEQUENCE [LARGE SCALE GENOMIC DNA]</scope>
    <source>
        <strain evidence="13 14">HX-2-15</strain>
    </source>
</reference>
<dbReference type="Pfam" id="PF13807">
    <property type="entry name" value="GNVR"/>
    <property type="match status" value="1"/>
</dbReference>
<keyword evidence="13" id="KW-0418">Kinase</keyword>
<dbReference type="PANTHER" id="PTHR32309:SF13">
    <property type="entry name" value="FERRIC ENTEROBACTIN TRANSPORT PROTEIN FEPE"/>
    <property type="match status" value="1"/>
</dbReference>
<dbReference type="InterPro" id="IPR002586">
    <property type="entry name" value="CobQ/CobB/MinD/ParA_Nub-bd_dom"/>
</dbReference>
<keyword evidence="8" id="KW-0175">Coiled coil</keyword>
<dbReference type="Proteomes" id="UP000306918">
    <property type="component" value="Unassembled WGS sequence"/>
</dbReference>
<proteinExistence type="predicted"/>
<accession>A0A4S8HY23</accession>
<comment type="caution">
    <text evidence="13">The sequence shown here is derived from an EMBL/GenBank/DDBJ whole genome shotgun (WGS) entry which is preliminary data.</text>
</comment>
<keyword evidence="4" id="KW-0547">Nucleotide-binding</keyword>
<evidence type="ECO:0000256" key="2">
    <source>
        <dbReference type="ARBA" id="ARBA00022475"/>
    </source>
</evidence>
<evidence type="ECO:0000256" key="4">
    <source>
        <dbReference type="ARBA" id="ARBA00022741"/>
    </source>
</evidence>
<keyword evidence="5" id="KW-0067">ATP-binding</keyword>
<dbReference type="Gene3D" id="3.40.50.300">
    <property type="entry name" value="P-loop containing nucleotide triphosphate hydrolases"/>
    <property type="match status" value="1"/>
</dbReference>
<feature type="domain" description="CobQ/CobB/MinD/ParA nucleotide binding" evidence="10">
    <location>
        <begin position="594"/>
        <end position="638"/>
    </location>
</feature>
<dbReference type="CDD" id="cd05387">
    <property type="entry name" value="BY-kinase"/>
    <property type="match status" value="1"/>
</dbReference>
<feature type="domain" description="Polysaccharide chain length determinant N-terminal" evidence="11">
    <location>
        <begin position="27"/>
        <end position="104"/>
    </location>
</feature>
<evidence type="ECO:0000313" key="14">
    <source>
        <dbReference type="Proteomes" id="UP000306918"/>
    </source>
</evidence>
<feature type="domain" description="Tyrosine-protein kinase G-rich" evidence="12">
    <location>
        <begin position="448"/>
        <end position="527"/>
    </location>
</feature>
<dbReference type="EC" id="2.7.10.2" evidence="13"/>
<dbReference type="InterPro" id="IPR050445">
    <property type="entry name" value="Bact_polysacc_biosynth/exp"/>
</dbReference>
<dbReference type="Pfam" id="PF02706">
    <property type="entry name" value="Wzz"/>
    <property type="match status" value="1"/>
</dbReference>
<keyword evidence="6 9" id="KW-1133">Transmembrane helix</keyword>
<comment type="subcellular location">
    <subcellularLocation>
        <location evidence="1">Cell membrane</location>
        <topology evidence="1">Multi-pass membrane protein</topology>
    </subcellularLocation>
</comment>
<evidence type="ECO:0000259" key="11">
    <source>
        <dbReference type="Pfam" id="PF02706"/>
    </source>
</evidence>
<keyword evidence="7 9" id="KW-0472">Membrane</keyword>
<dbReference type="InterPro" id="IPR027417">
    <property type="entry name" value="P-loop_NTPase"/>
</dbReference>
<feature type="coiled-coil region" evidence="8">
    <location>
        <begin position="281"/>
        <end position="308"/>
    </location>
</feature>
<dbReference type="InterPro" id="IPR003856">
    <property type="entry name" value="LPS_length_determ_N"/>
</dbReference>
<dbReference type="NCBIfam" id="TIGR01007">
    <property type="entry name" value="eps_fam"/>
    <property type="match status" value="1"/>
</dbReference>
<dbReference type="SUPFAM" id="SSF52540">
    <property type="entry name" value="P-loop containing nucleoside triphosphate hydrolases"/>
    <property type="match status" value="1"/>
</dbReference>
<keyword evidence="2" id="KW-1003">Cell membrane</keyword>
<dbReference type="AlphaFoldDB" id="A0A4S8HY23"/>
<dbReference type="OrthoDB" id="9794577at2"/>
<protein>
    <submittedName>
        <fullName evidence="13">Polysaccharide biosynthesis tyrosine autokinase</fullName>
        <ecNumber evidence="13">2.7.10.2</ecNumber>
    </submittedName>
</protein>
<evidence type="ECO:0000256" key="5">
    <source>
        <dbReference type="ARBA" id="ARBA00022840"/>
    </source>
</evidence>
<dbReference type="Pfam" id="PF01656">
    <property type="entry name" value="CbiA"/>
    <property type="match status" value="1"/>
</dbReference>
<keyword evidence="13" id="KW-0808">Transferase</keyword>
<evidence type="ECO:0000259" key="12">
    <source>
        <dbReference type="Pfam" id="PF13807"/>
    </source>
</evidence>
<keyword evidence="3 9" id="KW-0812">Transmembrane</keyword>
<sequence length="798" mass="89749">MITNKKTGNEMNFVSVAINWYLPYWPLFLMLIVFALAGAWAYLTYYATPVYETYATIMVKDEKKGVDESGVQEALQIYPIKNIVENEMEVIHSRKLMEKVVEQLHLYAPVFEAPDFKKRKINVTSAYTSSPITITARKPDELKETGEVDVPFSVNYFSNNNAGEFNGLIKQKVKEVIIDNNAYPINTWCATPYGELKFENNNRQSDTVVAPLFFRLYKPKNRAPAIISNLQVKSSSKLSTTINLTLRDEVPERGEDILNKLLIAYNLLSIEEKEGAAANTLTFIETRLSKVEKELDSIERTVQSFRTDKGIVDLGEQSKQYLENVGSNDRKMADLSMQLAALEEMERYVKSNENKGDVVPATLGISDPVLGELMQRMYNAKVEYEKMMKSTAENNPFAIEVAKEIEQTRPLILEKLRSHRINLDASKKDLASITGSYNSMLRTIPKKERELMNISREQGIKTSIYNYLLEKREQTALASSSAVSDSKIVDMARSSPDPVSPKKTLVYLAVLACSIGLAIGLVSAREMLNKKVLFRSELESLTVTPIIAEISANRKKESLLKTGSKVSVVAEQFRHLRAAIGLIGRQKEINVKRILVTSSISSEGKTYISTSLAKSLALAGKKVVLVDLDIRKPKASSILGVAHIAGVAEFLEGKKLPEEIVADTMDENLYVVGAGRGEDNSRELILSGRLNNLLTFLSPRFDYIILDASPIDPVSESYVFSDYCDLTLFVIRHGRTPKAMVQILDSNNKFRALKNPHIVFNGIRSRGILKGMYGYSYGYGYENVYREKQRRRSKLQRV</sequence>
<evidence type="ECO:0000256" key="8">
    <source>
        <dbReference type="SAM" id="Coils"/>
    </source>
</evidence>
<evidence type="ECO:0000256" key="3">
    <source>
        <dbReference type="ARBA" id="ARBA00022692"/>
    </source>
</evidence>
<dbReference type="GO" id="GO:0005886">
    <property type="term" value="C:plasma membrane"/>
    <property type="evidence" value="ECO:0007669"/>
    <property type="project" value="UniProtKB-SubCell"/>
</dbReference>
<dbReference type="InterPro" id="IPR032807">
    <property type="entry name" value="GNVR"/>
</dbReference>
<dbReference type="PANTHER" id="PTHR32309">
    <property type="entry name" value="TYROSINE-PROTEIN KINASE"/>
    <property type="match status" value="1"/>
</dbReference>
<feature type="transmembrane region" description="Helical" evidence="9">
    <location>
        <begin position="21"/>
        <end position="43"/>
    </location>
</feature>
<name>A0A4S8HY23_9BACT</name>
<dbReference type="GO" id="GO:0004715">
    <property type="term" value="F:non-membrane spanning protein tyrosine kinase activity"/>
    <property type="evidence" value="ECO:0007669"/>
    <property type="project" value="UniProtKB-EC"/>
</dbReference>
<organism evidence="13 14">
    <name type="scientific">Niastella caeni</name>
    <dbReference type="NCBI Taxonomy" id="2569763"/>
    <lineage>
        <taxon>Bacteria</taxon>
        <taxon>Pseudomonadati</taxon>
        <taxon>Bacteroidota</taxon>
        <taxon>Chitinophagia</taxon>
        <taxon>Chitinophagales</taxon>
        <taxon>Chitinophagaceae</taxon>
        <taxon>Niastella</taxon>
    </lineage>
</organism>